<evidence type="ECO:0000313" key="1">
    <source>
        <dbReference type="EMBL" id="KAJ7779758.1"/>
    </source>
</evidence>
<sequence length="201" mass="22695">MSKCDYVVNTEITVLGPRGTPTITPANQLALYSVGGDILKSLFCFTNLVRVSLSHPVGFNLDNSTLNDLTIAWPHMHSRVTPEGLYAFAANCPRLGFLELTFDATTVPPVNREKKAKRVAQQTLRILDVACTPLQKPKEVAKFLSLIFPQLHSTETLHEYWQYNWKGDEEAAEVIDDPQLIESNRLWKKVETSLRRMHTSV</sequence>
<name>A0AAD7NXX9_9AGAR</name>
<proteinExistence type="predicted"/>
<organism evidence="1 2">
    <name type="scientific">Mycena metata</name>
    <dbReference type="NCBI Taxonomy" id="1033252"/>
    <lineage>
        <taxon>Eukaryota</taxon>
        <taxon>Fungi</taxon>
        <taxon>Dikarya</taxon>
        <taxon>Basidiomycota</taxon>
        <taxon>Agaricomycotina</taxon>
        <taxon>Agaricomycetes</taxon>
        <taxon>Agaricomycetidae</taxon>
        <taxon>Agaricales</taxon>
        <taxon>Marasmiineae</taxon>
        <taxon>Mycenaceae</taxon>
        <taxon>Mycena</taxon>
    </lineage>
</organism>
<reference evidence="1" key="1">
    <citation type="submission" date="2023-03" db="EMBL/GenBank/DDBJ databases">
        <title>Massive genome expansion in bonnet fungi (Mycena s.s.) driven by repeated elements and novel gene families across ecological guilds.</title>
        <authorList>
            <consortium name="Lawrence Berkeley National Laboratory"/>
            <person name="Harder C.B."/>
            <person name="Miyauchi S."/>
            <person name="Viragh M."/>
            <person name="Kuo A."/>
            <person name="Thoen E."/>
            <person name="Andreopoulos B."/>
            <person name="Lu D."/>
            <person name="Skrede I."/>
            <person name="Drula E."/>
            <person name="Henrissat B."/>
            <person name="Morin E."/>
            <person name="Kohler A."/>
            <person name="Barry K."/>
            <person name="LaButti K."/>
            <person name="Morin E."/>
            <person name="Salamov A."/>
            <person name="Lipzen A."/>
            <person name="Mereny Z."/>
            <person name="Hegedus B."/>
            <person name="Baldrian P."/>
            <person name="Stursova M."/>
            <person name="Weitz H."/>
            <person name="Taylor A."/>
            <person name="Grigoriev I.V."/>
            <person name="Nagy L.G."/>
            <person name="Martin F."/>
            <person name="Kauserud H."/>
        </authorList>
    </citation>
    <scope>NUCLEOTIDE SEQUENCE</scope>
    <source>
        <strain evidence="1">CBHHK182m</strain>
    </source>
</reference>
<gene>
    <name evidence="1" type="ORF">B0H16DRAFT_1878431</name>
</gene>
<dbReference type="Proteomes" id="UP001215598">
    <property type="component" value="Unassembled WGS sequence"/>
</dbReference>
<keyword evidence="2" id="KW-1185">Reference proteome</keyword>
<evidence type="ECO:0000313" key="2">
    <source>
        <dbReference type="Proteomes" id="UP001215598"/>
    </source>
</evidence>
<dbReference type="AlphaFoldDB" id="A0AAD7NXX9"/>
<comment type="caution">
    <text evidence="1">The sequence shown here is derived from an EMBL/GenBank/DDBJ whole genome shotgun (WGS) entry which is preliminary data.</text>
</comment>
<protein>
    <submittedName>
        <fullName evidence="1">Uncharacterized protein</fullName>
    </submittedName>
</protein>
<dbReference type="EMBL" id="JARKIB010000005">
    <property type="protein sequence ID" value="KAJ7779758.1"/>
    <property type="molecule type" value="Genomic_DNA"/>
</dbReference>
<accession>A0AAD7NXX9</accession>